<evidence type="ECO:0000256" key="12">
    <source>
        <dbReference type="ARBA" id="ARBA00034552"/>
    </source>
</evidence>
<dbReference type="PANTHER" id="PTHR43016:SF13">
    <property type="entry name" value="PRESEQUENCE PROTEASE, MITOCHONDRIAL"/>
    <property type="match status" value="1"/>
</dbReference>
<evidence type="ECO:0000256" key="4">
    <source>
        <dbReference type="ARBA" id="ARBA00011853"/>
    </source>
</evidence>
<dbReference type="InterPro" id="IPR011249">
    <property type="entry name" value="Metalloenz_LuxS/M16"/>
</dbReference>
<dbReference type="PANTHER" id="PTHR43016">
    <property type="entry name" value="PRESEQUENCE PROTEASE"/>
    <property type="match status" value="1"/>
</dbReference>
<keyword evidence="11" id="KW-0496">Mitochondrion</keyword>
<evidence type="ECO:0000256" key="3">
    <source>
        <dbReference type="ARBA" id="ARBA00007575"/>
    </source>
</evidence>
<evidence type="ECO:0000256" key="13">
    <source>
        <dbReference type="ARBA" id="ARBA00045897"/>
    </source>
</evidence>
<comment type="function">
    <text evidence="13">Degrades mitochondrial transit peptides after their cleavage in the intermembrane space or in the matrix, and presequence peptides; clearance of these peptides is required to keep the presequence processing machinery running. Preferentially cleaves the N-terminal side of paired basic amino acid residues. Also degrades other unstructured peptides. May function as an ATP-dependent peptidase as opposed to a metalloendopeptidase.</text>
</comment>
<evidence type="ECO:0000256" key="7">
    <source>
        <dbReference type="ARBA" id="ARBA00022723"/>
    </source>
</evidence>
<dbReference type="Gene3D" id="3.30.830.10">
    <property type="entry name" value="Metalloenzyme, LuxS/M16 peptidase-like"/>
    <property type="match status" value="4"/>
</dbReference>
<proteinExistence type="inferred from homology"/>
<dbReference type="GO" id="GO:0004222">
    <property type="term" value="F:metalloendopeptidase activity"/>
    <property type="evidence" value="ECO:0007669"/>
    <property type="project" value="TreeGrafter"/>
</dbReference>
<evidence type="ECO:0000256" key="2">
    <source>
        <dbReference type="ARBA" id="ARBA00004569"/>
    </source>
</evidence>
<dbReference type="GO" id="GO:0005758">
    <property type="term" value="C:mitochondrial intermembrane space"/>
    <property type="evidence" value="ECO:0007669"/>
    <property type="project" value="UniProtKB-SubCell"/>
</dbReference>
<accession>A0A6H0XPG1</accession>
<evidence type="ECO:0000256" key="9">
    <source>
        <dbReference type="ARBA" id="ARBA00022833"/>
    </source>
</evidence>
<dbReference type="GO" id="GO:0016485">
    <property type="term" value="P:protein processing"/>
    <property type="evidence" value="ECO:0007669"/>
    <property type="project" value="TreeGrafter"/>
</dbReference>
<comment type="subunit">
    <text evidence="4">Monomer and homodimer; homodimerization is induced by binding of the substrate.</text>
</comment>
<dbReference type="InterPro" id="IPR013578">
    <property type="entry name" value="Peptidase_M16C_assoc"/>
</dbReference>
<dbReference type="Pfam" id="PF22516">
    <property type="entry name" value="PreP_C"/>
    <property type="match status" value="1"/>
</dbReference>
<evidence type="ECO:0000313" key="15">
    <source>
        <dbReference type="EMBL" id="QIW96651.1"/>
    </source>
</evidence>
<dbReference type="InterPro" id="IPR055130">
    <property type="entry name" value="PreP_C"/>
</dbReference>
<dbReference type="Pfam" id="PF08367">
    <property type="entry name" value="M16C_assoc"/>
    <property type="match status" value="1"/>
</dbReference>
<keyword evidence="8" id="KW-0378">Hydrolase</keyword>
<sequence>MLPRSLNNFMNAFTSADYTMYLIATTNKTDYRNLMTMYLDATLHPLLKQFDFLQEGWRVGPENPQAAAGSPGGDLVFKGVVYNEMKGQFSDASYLYYMRWLQHIFPSLNFYGGDPQKITDLTWEQLKQFHADHYHPSNSRIITYGNTPLEEHLTILGPELDRFSRIDVDTDIKMPISLDAGPLSIEVEGQVDPMLPEDAQNKLSMTWLMGDTKDIQESFALRIATTLLLDGYGSPAYKALIESGLGTDYAVNTGYDTSSAKGIFSLGVNGVADADVAKVQSAIKNVIRDVCKTGFDDHKIQGLLHQLELGLKNKTPGFGLDIINRLTPGWFNGIAPLHALSWNSIVDAFKTRYAQGGYLESLLEKYLANDKYFSFHMRPSSQYANVLVEDEQERLKSKIANVVKQTGADEAADKYLRDQEIKLLEVQEGGRKESLDCLPTLRVSDIPRQQTKVELSTEQLPSYENVSVQWRRANTNGLTYFRAIAPFTLNDELRPLLPLFFDSLARIGTANKSMEQLEDEIKLKTGGISFAYHSSPSPTDFHTAEEGLLISGYALDRNVTSMYDLTRTLLMETDFASAKAKSMIKQLLQASASGAIDGIAESGHAYARRSAESGLSVHGHRTEQISGITQVENISRLALIDENSQDMDVLVSKLVTLQQFLAAHLALSTRVALTCGADNVTENEHSLTQFFDGLSSSTAAASSIVKTPSTTTTKAKTFFNLPYQVYYSGLALPTYSYSDARGAPLAVLAQLLTHKHLHHEVREKGGAYGAGAYSKGLSGTWGMYSYRDPNPENTLKVMYDAGNWARERSWSDGELEEAKLSLFQSIDAPQAVSEEGMVNFVSGIDQEMEQVRRELILDVSKTQVKEAADWIAQQLASQGEKLVVLGEKKAFVDGAWTINDMKRV</sequence>
<protein>
    <recommendedName>
        <fullName evidence="5">Presequence protease, mitochondrial</fullName>
    </recommendedName>
    <alternativeName>
        <fullName evidence="12">Pitrilysin metalloproteinase</fullName>
    </alternativeName>
</protein>
<name>A0A6H0XPG1_9PEZI</name>
<dbReference type="EMBL" id="CP051140">
    <property type="protein sequence ID" value="QIW96651.1"/>
    <property type="molecule type" value="Genomic_DNA"/>
</dbReference>
<dbReference type="SUPFAM" id="SSF63411">
    <property type="entry name" value="LuxS/MPP-like metallohydrolase"/>
    <property type="match status" value="4"/>
</dbReference>
<comment type="subcellular location">
    <subcellularLocation>
        <location evidence="2">Mitochondrion intermembrane space</location>
    </subcellularLocation>
</comment>
<dbReference type="Proteomes" id="UP000503462">
    <property type="component" value="Chromosome 2"/>
</dbReference>
<keyword evidence="7" id="KW-0479">Metal-binding</keyword>
<keyword evidence="6" id="KW-0645">Protease</keyword>
<dbReference type="OrthoDB" id="10250783at2759"/>
<dbReference type="Pfam" id="PF05193">
    <property type="entry name" value="Peptidase_M16_C"/>
    <property type="match status" value="1"/>
</dbReference>
<reference evidence="15 16" key="1">
    <citation type="journal article" date="2016" name="Sci. Rep.">
        <title>Peltaster fructicola genome reveals evolution from an invasive phytopathogen to an ectophytic parasite.</title>
        <authorList>
            <person name="Xu C."/>
            <person name="Chen H."/>
            <person name="Gleason M.L."/>
            <person name="Xu J.R."/>
            <person name="Liu H."/>
            <person name="Zhang R."/>
            <person name="Sun G."/>
        </authorList>
    </citation>
    <scope>NUCLEOTIDE SEQUENCE [LARGE SCALE GENOMIC DNA]</scope>
    <source>
        <strain evidence="15 16">LNHT1506</strain>
    </source>
</reference>
<dbReference type="InterPro" id="IPR007863">
    <property type="entry name" value="Peptidase_M16_C"/>
</dbReference>
<dbReference type="SMART" id="SM01264">
    <property type="entry name" value="M16C_associated"/>
    <property type="match status" value="1"/>
</dbReference>
<feature type="domain" description="Peptidase M16C associated" evidence="14">
    <location>
        <begin position="377"/>
        <end position="637"/>
    </location>
</feature>
<comment type="cofactor">
    <cofactor evidence="1">
        <name>Zn(2+)</name>
        <dbReference type="ChEBI" id="CHEBI:29105"/>
    </cofactor>
</comment>
<evidence type="ECO:0000256" key="1">
    <source>
        <dbReference type="ARBA" id="ARBA00001947"/>
    </source>
</evidence>
<dbReference type="FunFam" id="3.30.830.10:FF:000009">
    <property type="entry name" value="Presequence protease, mitochondrial"/>
    <property type="match status" value="1"/>
</dbReference>
<gene>
    <name evidence="15" type="ORF">AMS68_002169</name>
</gene>
<keyword evidence="9" id="KW-0862">Zinc</keyword>
<keyword evidence="10" id="KW-0482">Metalloprotease</keyword>
<evidence type="ECO:0000256" key="6">
    <source>
        <dbReference type="ARBA" id="ARBA00022670"/>
    </source>
</evidence>
<dbReference type="AlphaFoldDB" id="A0A6H0XPG1"/>
<evidence type="ECO:0000259" key="14">
    <source>
        <dbReference type="SMART" id="SM01264"/>
    </source>
</evidence>
<organism evidence="15 16">
    <name type="scientific">Peltaster fructicola</name>
    <dbReference type="NCBI Taxonomy" id="286661"/>
    <lineage>
        <taxon>Eukaryota</taxon>
        <taxon>Fungi</taxon>
        <taxon>Dikarya</taxon>
        <taxon>Ascomycota</taxon>
        <taxon>Pezizomycotina</taxon>
        <taxon>Dothideomycetes</taxon>
        <taxon>Dothideomycetes incertae sedis</taxon>
        <taxon>Peltaster</taxon>
    </lineage>
</organism>
<dbReference type="GO" id="GO:0046872">
    <property type="term" value="F:metal ion binding"/>
    <property type="evidence" value="ECO:0007669"/>
    <property type="project" value="UniProtKB-KW"/>
</dbReference>
<dbReference type="FunFam" id="3.30.830.10:FF:000013">
    <property type="entry name" value="Mitochondrial presequence protease"/>
    <property type="match status" value="1"/>
</dbReference>
<evidence type="ECO:0000313" key="16">
    <source>
        <dbReference type="Proteomes" id="UP000503462"/>
    </source>
</evidence>
<evidence type="ECO:0000256" key="8">
    <source>
        <dbReference type="ARBA" id="ARBA00022801"/>
    </source>
</evidence>
<evidence type="ECO:0000256" key="5">
    <source>
        <dbReference type="ARBA" id="ARBA00020167"/>
    </source>
</evidence>
<keyword evidence="16" id="KW-1185">Reference proteome</keyword>
<comment type="similarity">
    <text evidence="3">Belongs to the peptidase M16 family. PreP subfamily.</text>
</comment>
<evidence type="ECO:0000256" key="11">
    <source>
        <dbReference type="ARBA" id="ARBA00023128"/>
    </source>
</evidence>
<evidence type="ECO:0000256" key="10">
    <source>
        <dbReference type="ARBA" id="ARBA00023049"/>
    </source>
</evidence>
<dbReference type="GO" id="GO:0005759">
    <property type="term" value="C:mitochondrial matrix"/>
    <property type="evidence" value="ECO:0007669"/>
    <property type="project" value="TreeGrafter"/>
</dbReference>